<accession>A0A146KR13</accession>
<dbReference type="InterPro" id="IPR030445">
    <property type="entry name" value="H3-K79_meTrfase"/>
</dbReference>
<evidence type="ECO:0000256" key="1">
    <source>
        <dbReference type="ARBA" id="ARBA00004123"/>
    </source>
</evidence>
<keyword evidence="8 11" id="KW-0539">Nucleus</keyword>
<protein>
    <recommendedName>
        <fullName evidence="3 11">Histone-lysine N-methyltransferase, H3 lysine-79 specific</fullName>
        <ecNumber evidence="2 11">2.1.1.360</ecNumber>
    </recommendedName>
    <alternativeName>
        <fullName evidence="9 11">Histone H3-K79 methyltransferase</fullName>
    </alternativeName>
</protein>
<dbReference type="CDD" id="cd02440">
    <property type="entry name" value="AdoMet_MTases"/>
    <property type="match status" value="1"/>
</dbReference>
<evidence type="ECO:0000256" key="8">
    <source>
        <dbReference type="ARBA" id="ARBA00023242"/>
    </source>
</evidence>
<comment type="similarity">
    <text evidence="11">Belongs to the class I-like SAM-binding methyltransferase superfamily. DOT1 family.</text>
</comment>
<dbReference type="EC" id="2.1.1.360" evidence="2 11"/>
<dbReference type="PROSITE" id="PS51569">
    <property type="entry name" value="DOT1"/>
    <property type="match status" value="1"/>
</dbReference>
<dbReference type="Pfam" id="PF08123">
    <property type="entry name" value="DOT1"/>
    <property type="match status" value="1"/>
</dbReference>
<feature type="compositionally biased region" description="Polar residues" evidence="12">
    <location>
        <begin position="713"/>
        <end position="726"/>
    </location>
</feature>
<keyword evidence="7 11" id="KW-0156">Chromatin regulator</keyword>
<dbReference type="EMBL" id="GDHC01019685">
    <property type="protein sequence ID" value="JAP98943.1"/>
    <property type="molecule type" value="Transcribed_RNA"/>
</dbReference>
<name>A0A146KR13_LYGHE</name>
<evidence type="ECO:0000256" key="4">
    <source>
        <dbReference type="ARBA" id="ARBA00022603"/>
    </source>
</evidence>
<gene>
    <name evidence="14" type="primary">DOT1L_2</name>
    <name evidence="14" type="ORF">g.59454</name>
</gene>
<dbReference type="FunFam" id="3.40.50.150:FF:000033">
    <property type="entry name" value="Histone-lysine N-methyltransferase, H3 lysine-79 specific"/>
    <property type="match status" value="1"/>
</dbReference>
<dbReference type="AlphaFoldDB" id="A0A146KR13"/>
<sequence length="732" mass="83427">MEELRLHSPVGAGREFDLVYVWPTDDNEKYSEEDLAEEIRDSISAVLPDHPGLAFRIPPIKALKTYEQLQDLCHKWNSTVDNYIVGKTFVENKASLPQAQHIIGQVYNKSVVCPERLNQYTAFSSHVYGETSPKMVSHMIKQLQITEDDIFLDLGSGVGQVVLQMAAAANFKLCIGIETCEVPCEYAVGLEQEFHKTMKWYGKYYSKFHLYKGDFLEKPYREVILKSTIIFANNFAFGPEVDHHLKEIFADLDDGVRIVSSKEFSAINFRINQRNLSDIGTIMNVSAMKPFEGAVSWTNSKVCFFMHVIDRTKLARWFEDGKQQSGKQQHNLAVEKPKRKPPKINEDKPPRKKPRAKFVMKKKKKDRNEDIGRIRRNSDEGSSDFDGHPPVLYPELDVPVKLEPQNVVRPETFKVPLQPILQPNKTKQPQSTKAPSNPARKRKPGNDVKAAPPNPSLVDLNRVSSQERAVVSSQTPVDEYADAPWRNVVITPGPPKSVDELLARMRVQYFQMLDTMTTRSYAQQLLADIEVEKERNAALKSQKAREMKVINIALKIGEEHLIARLAELGIEKEDWETLSDVMQESVHEHTMLSMQKSSLIREINSLEQQGERLRKYRLLCDIHEQIKMKQSLRKSLSKVTCELHEIEGKTPPSFPDSPNSDCEFSGETTPMMDYQTHPGHVYVNEVRPEFENQPTMKTIAYASPPASTPSPSINGTITYKNPQSSILPKKRR</sequence>
<feature type="region of interest" description="Disordered" evidence="12">
    <location>
        <begin position="320"/>
        <end position="392"/>
    </location>
</feature>
<proteinExistence type="inferred from homology"/>
<keyword evidence="4 11" id="KW-0489">Methyltransferase</keyword>
<comment type="miscellaneous">
    <text evidence="11">In contrast to other lysine histone methyltransferases, it does not contain a SET domain, suggesting the existence of another mechanism for methylation of lysine residues of histones.</text>
</comment>
<evidence type="ECO:0000256" key="12">
    <source>
        <dbReference type="SAM" id="MobiDB-lite"/>
    </source>
</evidence>
<comment type="catalytic activity">
    <reaction evidence="10 11">
        <text>L-lysyl(79)-[histone H3] + 3 S-adenosyl-L-methionine = N(6),N(6),N(6)-trimethyl-L-lysyl(79)-[histone H3] + 3 S-adenosyl-L-homocysteine + 3 H(+)</text>
        <dbReference type="Rhea" id="RHEA:60328"/>
        <dbReference type="Rhea" id="RHEA-COMP:15549"/>
        <dbReference type="Rhea" id="RHEA-COMP:15552"/>
        <dbReference type="ChEBI" id="CHEBI:15378"/>
        <dbReference type="ChEBI" id="CHEBI:29969"/>
        <dbReference type="ChEBI" id="CHEBI:57856"/>
        <dbReference type="ChEBI" id="CHEBI:59789"/>
        <dbReference type="ChEBI" id="CHEBI:61961"/>
        <dbReference type="EC" id="2.1.1.360"/>
    </reaction>
</comment>
<dbReference type="InterPro" id="IPR029063">
    <property type="entry name" value="SAM-dependent_MTases_sf"/>
</dbReference>
<comment type="subcellular location">
    <subcellularLocation>
        <location evidence="1 11">Nucleus</location>
    </subcellularLocation>
</comment>
<dbReference type="InterPro" id="IPR025789">
    <property type="entry name" value="DOT1_dom"/>
</dbReference>
<dbReference type="GO" id="GO:0006281">
    <property type="term" value="P:DNA repair"/>
    <property type="evidence" value="ECO:0007669"/>
    <property type="project" value="TreeGrafter"/>
</dbReference>
<keyword evidence="6 11" id="KW-0949">S-adenosyl-L-methionine</keyword>
<dbReference type="GO" id="GO:0140956">
    <property type="term" value="F:histone H3K79 trimethyltransferase activity"/>
    <property type="evidence" value="ECO:0007669"/>
    <property type="project" value="UniProtKB-EC"/>
</dbReference>
<feature type="compositionally biased region" description="Basic and acidic residues" evidence="12">
    <location>
        <begin position="366"/>
        <end position="379"/>
    </location>
</feature>
<evidence type="ECO:0000259" key="13">
    <source>
        <dbReference type="PROSITE" id="PS51569"/>
    </source>
</evidence>
<keyword evidence="5 11" id="KW-0808">Transferase</keyword>
<comment type="function">
    <text evidence="11">Histone methyltransferase that specifically trimethylates histone H3 to form H3K79me3. This methylation is required for telomere silencing and for the pachytene checkpoint during the meiotic cell cycle by allowing the recruitment of RAD9 to double strand breaks. Nucleosomes are preferred as substrate compared to free histone.</text>
</comment>
<organism evidence="14">
    <name type="scientific">Lygus hesperus</name>
    <name type="common">Western plant bug</name>
    <dbReference type="NCBI Taxonomy" id="30085"/>
    <lineage>
        <taxon>Eukaryota</taxon>
        <taxon>Metazoa</taxon>
        <taxon>Ecdysozoa</taxon>
        <taxon>Arthropoda</taxon>
        <taxon>Hexapoda</taxon>
        <taxon>Insecta</taxon>
        <taxon>Pterygota</taxon>
        <taxon>Neoptera</taxon>
        <taxon>Paraneoptera</taxon>
        <taxon>Hemiptera</taxon>
        <taxon>Heteroptera</taxon>
        <taxon>Panheteroptera</taxon>
        <taxon>Cimicomorpha</taxon>
        <taxon>Miridae</taxon>
        <taxon>Mirini</taxon>
        <taxon>Lygus</taxon>
    </lineage>
</organism>
<dbReference type="Gene3D" id="3.40.50.150">
    <property type="entry name" value="Vaccinia Virus protein VP39"/>
    <property type="match status" value="1"/>
</dbReference>
<evidence type="ECO:0000256" key="5">
    <source>
        <dbReference type="ARBA" id="ARBA00022679"/>
    </source>
</evidence>
<feature type="compositionally biased region" description="Basic residues" evidence="12">
    <location>
        <begin position="350"/>
        <end position="365"/>
    </location>
</feature>
<dbReference type="PANTHER" id="PTHR21451:SF0">
    <property type="entry name" value="HISTONE-LYSINE N-METHYLTRANSFERASE, H3 LYSINE-79 SPECIFIC"/>
    <property type="match status" value="1"/>
</dbReference>
<evidence type="ECO:0000256" key="10">
    <source>
        <dbReference type="ARBA" id="ARBA00047770"/>
    </source>
</evidence>
<feature type="region of interest" description="Disordered" evidence="12">
    <location>
        <begin position="413"/>
        <end position="458"/>
    </location>
</feature>
<feature type="compositionally biased region" description="Polar residues" evidence="12">
    <location>
        <begin position="421"/>
        <end position="435"/>
    </location>
</feature>
<dbReference type="PANTHER" id="PTHR21451">
    <property type="entry name" value="HISTONE H3 METHYLTRANSFERASE"/>
    <property type="match status" value="1"/>
</dbReference>
<evidence type="ECO:0000256" key="11">
    <source>
        <dbReference type="RuleBase" id="RU271113"/>
    </source>
</evidence>
<dbReference type="SUPFAM" id="SSF53335">
    <property type="entry name" value="S-adenosyl-L-methionine-dependent methyltransferases"/>
    <property type="match status" value="1"/>
</dbReference>
<evidence type="ECO:0000256" key="3">
    <source>
        <dbReference type="ARBA" id="ARBA00020987"/>
    </source>
</evidence>
<evidence type="ECO:0000313" key="14">
    <source>
        <dbReference type="EMBL" id="JAP98943.1"/>
    </source>
</evidence>
<evidence type="ECO:0000256" key="9">
    <source>
        <dbReference type="ARBA" id="ARBA00029821"/>
    </source>
</evidence>
<evidence type="ECO:0000256" key="6">
    <source>
        <dbReference type="ARBA" id="ARBA00022691"/>
    </source>
</evidence>
<dbReference type="GO" id="GO:0035097">
    <property type="term" value="C:histone methyltransferase complex"/>
    <property type="evidence" value="ECO:0007669"/>
    <property type="project" value="UniProtKB-ARBA"/>
</dbReference>
<dbReference type="Gene3D" id="1.10.260.60">
    <property type="match status" value="1"/>
</dbReference>
<feature type="region of interest" description="Disordered" evidence="12">
    <location>
        <begin position="700"/>
        <end position="732"/>
    </location>
</feature>
<feature type="domain" description="DOT1" evidence="13">
    <location>
        <begin position="2"/>
        <end position="322"/>
    </location>
</feature>
<dbReference type="GO" id="GO:0032259">
    <property type="term" value="P:methylation"/>
    <property type="evidence" value="ECO:0007669"/>
    <property type="project" value="UniProtKB-KW"/>
</dbReference>
<reference evidence="14" key="1">
    <citation type="journal article" date="2016" name="Gigascience">
        <title>De novo construction of an expanded transcriptome assembly for the western tarnished plant bug, Lygus hesperus.</title>
        <authorList>
            <person name="Tassone E.E."/>
            <person name="Geib S.M."/>
            <person name="Hall B."/>
            <person name="Fabrick J.A."/>
            <person name="Brent C.S."/>
            <person name="Hull J.J."/>
        </authorList>
    </citation>
    <scope>NUCLEOTIDE SEQUENCE</scope>
</reference>
<evidence type="ECO:0000256" key="2">
    <source>
        <dbReference type="ARBA" id="ARBA00012190"/>
    </source>
</evidence>
<evidence type="ECO:0000256" key="7">
    <source>
        <dbReference type="ARBA" id="ARBA00022853"/>
    </source>
</evidence>
<feature type="compositionally biased region" description="Low complexity" evidence="12">
    <location>
        <begin position="702"/>
        <end position="712"/>
    </location>
</feature>
<dbReference type="GO" id="GO:0000077">
    <property type="term" value="P:DNA damage checkpoint signaling"/>
    <property type="evidence" value="ECO:0007669"/>
    <property type="project" value="TreeGrafter"/>
</dbReference>